<proteinExistence type="predicted"/>
<evidence type="ECO:0000313" key="1">
    <source>
        <dbReference type="EMBL" id="MED6237175.1"/>
    </source>
</evidence>
<gene>
    <name evidence="1" type="ORF">ATANTOWER_020211</name>
</gene>
<protein>
    <submittedName>
        <fullName evidence="1">Uncharacterized protein</fullName>
    </submittedName>
</protein>
<name>A0ABU7AI50_9TELE</name>
<reference evidence="1 2" key="1">
    <citation type="submission" date="2021-07" db="EMBL/GenBank/DDBJ databases">
        <authorList>
            <person name="Palmer J.M."/>
        </authorList>
    </citation>
    <scope>NUCLEOTIDE SEQUENCE [LARGE SCALE GENOMIC DNA]</scope>
    <source>
        <strain evidence="1 2">AT_MEX2019</strain>
        <tissue evidence="1">Muscle</tissue>
    </source>
</reference>
<dbReference type="EMBL" id="JAHUTI010014107">
    <property type="protein sequence ID" value="MED6237175.1"/>
    <property type="molecule type" value="Genomic_DNA"/>
</dbReference>
<comment type="caution">
    <text evidence="1">The sequence shown here is derived from an EMBL/GenBank/DDBJ whole genome shotgun (WGS) entry which is preliminary data.</text>
</comment>
<dbReference type="Proteomes" id="UP001345963">
    <property type="component" value="Unassembled WGS sequence"/>
</dbReference>
<organism evidence="1 2">
    <name type="scientific">Ataeniobius toweri</name>
    <dbReference type="NCBI Taxonomy" id="208326"/>
    <lineage>
        <taxon>Eukaryota</taxon>
        <taxon>Metazoa</taxon>
        <taxon>Chordata</taxon>
        <taxon>Craniata</taxon>
        <taxon>Vertebrata</taxon>
        <taxon>Euteleostomi</taxon>
        <taxon>Actinopterygii</taxon>
        <taxon>Neopterygii</taxon>
        <taxon>Teleostei</taxon>
        <taxon>Neoteleostei</taxon>
        <taxon>Acanthomorphata</taxon>
        <taxon>Ovalentaria</taxon>
        <taxon>Atherinomorphae</taxon>
        <taxon>Cyprinodontiformes</taxon>
        <taxon>Goodeidae</taxon>
        <taxon>Ataeniobius</taxon>
    </lineage>
</organism>
<keyword evidence="2" id="KW-1185">Reference proteome</keyword>
<evidence type="ECO:0000313" key="2">
    <source>
        <dbReference type="Proteomes" id="UP001345963"/>
    </source>
</evidence>
<accession>A0ABU7AI50</accession>
<sequence length="110" mass="11833">MNIYQLTKITTIKATSSIVGPRRSAQLSLASPTPNQWPIPPLSSAYHQKATVLIGLHTIFGQAELCSGEKHSRFGRSLTFLMKAALTCLLVGGAKVMSSIDCVNMFGIDP</sequence>